<protein>
    <submittedName>
        <fullName evidence="1">Rhamnan synthesis protein F</fullName>
    </submittedName>
</protein>
<dbReference type="OrthoDB" id="9815339at2"/>
<organism evidence="1 2">
    <name type="scientific">Streptococcus macacae NCTC 11558</name>
    <dbReference type="NCBI Taxonomy" id="764298"/>
    <lineage>
        <taxon>Bacteria</taxon>
        <taxon>Bacillati</taxon>
        <taxon>Bacillota</taxon>
        <taxon>Bacilli</taxon>
        <taxon>Lactobacillales</taxon>
        <taxon>Streptococcaceae</taxon>
        <taxon>Streptococcus</taxon>
    </lineage>
</organism>
<dbReference type="Proteomes" id="UP000003573">
    <property type="component" value="Unassembled WGS sequence"/>
</dbReference>
<evidence type="ECO:0000313" key="2">
    <source>
        <dbReference type="Proteomes" id="UP000003573"/>
    </source>
</evidence>
<keyword evidence="2" id="KW-1185">Reference proteome</keyword>
<sequence>MKRLLLYVHFNKYNRLSSHVLYQLEQLRPLFEKIVFISNSQMTDADIDMLKDQHLIDDFIQRQNSGFDFAAWRDGMSFIGFEHLSHYDSVTTMNDTCFGPLWDMGNLYEKYEADQAVDFWGMTNNRATKAFREHIQSYFISFKKTVLENSSFRDFWEKVEDYHDVQKVINQYETKVTTVLLDKGFRYSVVFDTREENASQLLHADFSYYHPTAILNHKVPFIKVKAIDANQTISPYLLEEIAKKTQYPVDLIVSHMSEINYPDSIYLLSQKYVRETKPADFSNKKIAVHLHVFYVDLLEEFLEAFEHFHFSYDLFITTDNDQKKAEISALLSEKGKTAQIFVTGNVGRDVLPMLKLKEELSHYDIVGHFHTKKSKEADFWAGESWRNELIAMLIKPADTLLSALIHQPKLGLIIADIPSFFRYNKIVDAWNEHLIAPEMNKLWQQMKMTKSIDFEQFQTFVMSYGTFVWFKYDALKPLFDLDLTDNDVPAEPLPQNSILHAIERLLIYIAWNEHYDFRISKNPVPLTAFIDNKQLNKRGDAAPNTFVDFNNLGGIKGAFKYIFVGPARAIKYIIKRSLQKIKS</sequence>
<gene>
    <name evidence="1" type="ORF">STRMA_0500</name>
</gene>
<reference evidence="1 2" key="1">
    <citation type="journal article" date="2014" name="Int. J. Syst. Evol. Microbiol.">
        <title>Phylogenomics and the dynamic genome evolution of the genus Streptococcus.</title>
        <authorList>
            <consortium name="The Broad Institute Genome Sequencing Platform"/>
            <person name="Richards V.P."/>
            <person name="Palmer S.R."/>
            <person name="Pavinski Bitar P.D."/>
            <person name="Qin X."/>
            <person name="Weinstock G.M."/>
            <person name="Highlander S.K."/>
            <person name="Town C.D."/>
            <person name="Burne R.A."/>
            <person name="Stanhope M.J."/>
        </authorList>
    </citation>
    <scope>NUCLEOTIDE SEQUENCE [LARGE SCALE GENOMIC DNA]</scope>
    <source>
        <strain evidence="1 2">NCTC 11558</strain>
    </source>
</reference>
<dbReference type="EMBL" id="AEUW02000001">
    <property type="protein sequence ID" value="EHJ53131.1"/>
    <property type="molecule type" value="Genomic_DNA"/>
</dbReference>
<proteinExistence type="predicted"/>
<comment type="caution">
    <text evidence="1">The sequence shown here is derived from an EMBL/GenBank/DDBJ whole genome shotgun (WGS) entry which is preliminary data.</text>
</comment>
<dbReference type="InterPro" id="IPR007739">
    <property type="entry name" value="RgpF"/>
</dbReference>
<dbReference type="STRING" id="764298.STRMA_0500"/>
<dbReference type="eggNOG" id="COG3754">
    <property type="taxonomic scope" value="Bacteria"/>
</dbReference>
<name>G5JZ83_9STRE</name>
<dbReference type="AlphaFoldDB" id="G5JZ83"/>
<dbReference type="Pfam" id="PF05045">
    <property type="entry name" value="RgpF"/>
    <property type="match status" value="1"/>
</dbReference>
<accession>G5JZ83</accession>
<evidence type="ECO:0000313" key="1">
    <source>
        <dbReference type="EMBL" id="EHJ53131.1"/>
    </source>
</evidence>
<dbReference type="RefSeq" id="WP_003081967.1">
    <property type="nucleotide sequence ID" value="NZ_AEUW02000001.1"/>
</dbReference>